<protein>
    <recommendedName>
        <fullName evidence="3">Kisspeptin</fullName>
    </recommendedName>
</protein>
<dbReference type="AlphaFoldDB" id="A0AAV4YCS5"/>
<accession>A0AAV4YCS5</accession>
<dbReference type="EMBL" id="BPLR01019128">
    <property type="protein sequence ID" value="GIZ04729.1"/>
    <property type="molecule type" value="Genomic_DNA"/>
</dbReference>
<name>A0AAV4YCS5_CAEEX</name>
<organism evidence="1 2">
    <name type="scientific">Caerostris extrusa</name>
    <name type="common">Bark spider</name>
    <name type="synonym">Caerostris bankana</name>
    <dbReference type="NCBI Taxonomy" id="172846"/>
    <lineage>
        <taxon>Eukaryota</taxon>
        <taxon>Metazoa</taxon>
        <taxon>Ecdysozoa</taxon>
        <taxon>Arthropoda</taxon>
        <taxon>Chelicerata</taxon>
        <taxon>Arachnida</taxon>
        <taxon>Araneae</taxon>
        <taxon>Araneomorphae</taxon>
        <taxon>Entelegynae</taxon>
        <taxon>Araneoidea</taxon>
        <taxon>Araneidae</taxon>
        <taxon>Caerostris</taxon>
    </lineage>
</organism>
<gene>
    <name evidence="1" type="ORF">CEXT_23751</name>
</gene>
<evidence type="ECO:0000313" key="2">
    <source>
        <dbReference type="Proteomes" id="UP001054945"/>
    </source>
</evidence>
<evidence type="ECO:0000313" key="1">
    <source>
        <dbReference type="EMBL" id="GIZ04729.1"/>
    </source>
</evidence>
<sequence>EEKNVFSSSLNPTVYQVSRQMGRVGVGARNEGSPPPRGVPRATPWLKVRAAEATDGQERCLFKRLTG</sequence>
<evidence type="ECO:0008006" key="3">
    <source>
        <dbReference type="Google" id="ProtNLM"/>
    </source>
</evidence>
<keyword evidence="2" id="KW-1185">Reference proteome</keyword>
<reference evidence="1 2" key="1">
    <citation type="submission" date="2021-06" db="EMBL/GenBank/DDBJ databases">
        <title>Caerostris extrusa draft genome.</title>
        <authorList>
            <person name="Kono N."/>
            <person name="Arakawa K."/>
        </authorList>
    </citation>
    <scope>NUCLEOTIDE SEQUENCE [LARGE SCALE GENOMIC DNA]</scope>
</reference>
<comment type="caution">
    <text evidence="1">The sequence shown here is derived from an EMBL/GenBank/DDBJ whole genome shotgun (WGS) entry which is preliminary data.</text>
</comment>
<feature type="non-terminal residue" evidence="1">
    <location>
        <position position="1"/>
    </location>
</feature>
<dbReference type="Proteomes" id="UP001054945">
    <property type="component" value="Unassembled WGS sequence"/>
</dbReference>
<proteinExistence type="predicted"/>